<accession>A0A1D8NMX2</accession>
<dbReference type="VEuPathDB" id="FungiDB:YALI1_F14303g"/>
<dbReference type="AlphaFoldDB" id="A0A1D8NMX2"/>
<reference evidence="1 2" key="1">
    <citation type="journal article" date="2016" name="PLoS ONE">
        <title>Sequence Assembly of Yarrowia lipolytica Strain W29/CLIB89 Shows Transposable Element Diversity.</title>
        <authorList>
            <person name="Magnan C."/>
            <person name="Yu J."/>
            <person name="Chang I."/>
            <person name="Jahn E."/>
            <person name="Kanomata Y."/>
            <person name="Wu J."/>
            <person name="Zeller M."/>
            <person name="Oakes M."/>
            <person name="Baldi P."/>
            <person name="Sandmeyer S."/>
        </authorList>
    </citation>
    <scope>NUCLEOTIDE SEQUENCE [LARGE SCALE GENOMIC DNA]</scope>
    <source>
        <strain evidence="2">CLIB89(W29)</strain>
    </source>
</reference>
<name>A0A1D8NMX2_YARLL</name>
<dbReference type="KEGG" id="yli:2908968"/>
<dbReference type="Proteomes" id="UP000182444">
    <property type="component" value="Chromosome 1F"/>
</dbReference>
<sequence>MDASLDCNEVLQIDKSEGVRIRLKEISDVEATEGADSNGIEPTTGLEKHVADADDEGCTATSPLGTRVCNDRGSVRIMGKNEQLIHMLFESYEGRADCLFHTDPCH</sequence>
<gene>
    <name evidence="1" type="ORF">YALI1_F14303g</name>
</gene>
<proteinExistence type="predicted"/>
<dbReference type="GeneID" id="2908968"/>
<dbReference type="RefSeq" id="XP_505253.4">
    <property type="nucleotide sequence ID" value="XM_505253.4"/>
</dbReference>
<evidence type="ECO:0000313" key="2">
    <source>
        <dbReference type="Proteomes" id="UP000182444"/>
    </source>
</evidence>
<organism evidence="1 2">
    <name type="scientific">Yarrowia lipolytica</name>
    <name type="common">Candida lipolytica</name>
    <dbReference type="NCBI Taxonomy" id="4952"/>
    <lineage>
        <taxon>Eukaryota</taxon>
        <taxon>Fungi</taxon>
        <taxon>Dikarya</taxon>
        <taxon>Ascomycota</taxon>
        <taxon>Saccharomycotina</taxon>
        <taxon>Dipodascomycetes</taxon>
        <taxon>Dipodascales</taxon>
        <taxon>Dipodascales incertae sedis</taxon>
        <taxon>Yarrowia</taxon>
    </lineage>
</organism>
<dbReference type="VEuPathDB" id="FungiDB:YALI0_F10637g"/>
<dbReference type="EMBL" id="CP017558">
    <property type="protein sequence ID" value="AOW06958.1"/>
    <property type="molecule type" value="Genomic_DNA"/>
</dbReference>
<evidence type="ECO:0000313" key="1">
    <source>
        <dbReference type="EMBL" id="AOW06958.1"/>
    </source>
</evidence>
<protein>
    <submittedName>
        <fullName evidence="1">Uncharacterized protein</fullName>
    </submittedName>
</protein>